<keyword evidence="3" id="KW-0804">Transcription</keyword>
<feature type="domain" description="HTH crp-type" evidence="5">
    <location>
        <begin position="149"/>
        <end position="210"/>
    </location>
</feature>
<dbReference type="InterPro" id="IPR014710">
    <property type="entry name" value="RmlC-like_jellyroll"/>
</dbReference>
<gene>
    <name evidence="6" type="ordered locus">Mmc1_3202</name>
</gene>
<reference evidence="7" key="1">
    <citation type="journal article" date="2009" name="Appl. Environ. Microbiol.">
        <title>Complete genome sequence of the chemolithoautotrophic marine magnetotactic coccus strain MC-1.</title>
        <authorList>
            <person name="Schubbe S."/>
            <person name="Williams T.J."/>
            <person name="Xie G."/>
            <person name="Kiss H.E."/>
            <person name="Brettin T.S."/>
            <person name="Martinez D."/>
            <person name="Ross C.A."/>
            <person name="Schuler D."/>
            <person name="Cox B.L."/>
            <person name="Nealson K.H."/>
            <person name="Bazylinski D.A."/>
        </authorList>
    </citation>
    <scope>NUCLEOTIDE SEQUENCE [LARGE SCALE GENOMIC DNA]</scope>
    <source>
        <strain evidence="7">ATCC BAA-1437 / JCM 17883 / MC-1</strain>
    </source>
</reference>
<dbReference type="PANTHER" id="PTHR24567:SF74">
    <property type="entry name" value="HTH-TYPE TRANSCRIPTIONAL REGULATOR ARCR"/>
    <property type="match status" value="1"/>
</dbReference>
<dbReference type="STRING" id="156889.Mmc1_3202"/>
<keyword evidence="1" id="KW-0805">Transcription regulation</keyword>
<protein>
    <submittedName>
        <fullName evidence="6">Transcriptional regulator, Crp/Fnr family</fullName>
    </submittedName>
</protein>
<evidence type="ECO:0000313" key="6">
    <source>
        <dbReference type="EMBL" id="ABK45692.1"/>
    </source>
</evidence>
<dbReference type="GO" id="GO:0003700">
    <property type="term" value="F:DNA-binding transcription factor activity"/>
    <property type="evidence" value="ECO:0007669"/>
    <property type="project" value="TreeGrafter"/>
</dbReference>
<dbReference type="Pfam" id="PF00027">
    <property type="entry name" value="cNMP_binding"/>
    <property type="match status" value="1"/>
</dbReference>
<evidence type="ECO:0000256" key="1">
    <source>
        <dbReference type="ARBA" id="ARBA00023015"/>
    </source>
</evidence>
<dbReference type="PANTHER" id="PTHR24567">
    <property type="entry name" value="CRP FAMILY TRANSCRIPTIONAL REGULATORY PROTEIN"/>
    <property type="match status" value="1"/>
</dbReference>
<evidence type="ECO:0000259" key="4">
    <source>
        <dbReference type="PROSITE" id="PS50042"/>
    </source>
</evidence>
<dbReference type="eggNOG" id="COG0664">
    <property type="taxonomic scope" value="Bacteria"/>
</dbReference>
<dbReference type="PROSITE" id="PS51063">
    <property type="entry name" value="HTH_CRP_2"/>
    <property type="match status" value="1"/>
</dbReference>
<dbReference type="OrthoDB" id="9776746at2"/>
<evidence type="ECO:0000313" key="7">
    <source>
        <dbReference type="Proteomes" id="UP000002586"/>
    </source>
</evidence>
<dbReference type="SMART" id="SM00419">
    <property type="entry name" value="HTH_CRP"/>
    <property type="match status" value="1"/>
</dbReference>
<accession>A0LCJ9</accession>
<dbReference type="Gene3D" id="1.10.10.10">
    <property type="entry name" value="Winged helix-like DNA-binding domain superfamily/Winged helix DNA-binding domain"/>
    <property type="match status" value="1"/>
</dbReference>
<feature type="domain" description="Cyclic nucleotide-binding" evidence="4">
    <location>
        <begin position="13"/>
        <end position="135"/>
    </location>
</feature>
<dbReference type="PROSITE" id="PS50042">
    <property type="entry name" value="CNMP_BINDING_3"/>
    <property type="match status" value="1"/>
</dbReference>
<evidence type="ECO:0000259" key="5">
    <source>
        <dbReference type="PROSITE" id="PS51063"/>
    </source>
</evidence>
<sequence length="220" mass="24641">MPMDLALLQTHPPLALLPIPIQEQIVRQCQVITIPARTLVFDDGHACQALPFLLKGSIRVFKQGENGREISLYRVKPDELCIITLSCLMGGTPYPATGVTESEVEAVALPRALFLTLISREPSFRDMAFAHYSSRLAELMQLVEAVTFQKLDQRLAEWLVQQEGPILVSHQQMADELGSVREMISRLLKQFEANGWIVLGRKQVEIVNRSALLAYKTGTM</sequence>
<dbReference type="InterPro" id="IPR012318">
    <property type="entry name" value="HTH_CRP"/>
</dbReference>
<proteinExistence type="predicted"/>
<dbReference type="SUPFAM" id="SSF51206">
    <property type="entry name" value="cAMP-binding domain-like"/>
    <property type="match status" value="1"/>
</dbReference>
<reference evidence="6 7" key="2">
    <citation type="journal article" date="2012" name="Int. J. Syst. Evol. Microbiol.">
        <title>Magnetococcus marinus gen. nov., sp. nov., a marine, magnetotactic bacterium that represents a novel lineage (Magnetococcaceae fam. nov.; Magnetococcales ord. nov.) at the base of the Alphaproteobacteria.</title>
        <authorList>
            <person name="Bazylinski D.A."/>
            <person name="Williams T.J."/>
            <person name="Lefevre C.T."/>
            <person name="Berg R.J."/>
            <person name="Zhang C.L."/>
            <person name="Bowser S.S."/>
            <person name="Dean A.J."/>
            <person name="Beveridge T.J."/>
        </authorList>
    </citation>
    <scope>NUCLEOTIDE SEQUENCE [LARGE SCALE GENOMIC DNA]</scope>
    <source>
        <strain evidence="7">ATCC BAA-1437 / JCM 17883 / MC-1</strain>
    </source>
</reference>
<dbReference type="SUPFAM" id="SSF46785">
    <property type="entry name" value="Winged helix' DNA-binding domain"/>
    <property type="match status" value="1"/>
</dbReference>
<dbReference type="InterPro" id="IPR036390">
    <property type="entry name" value="WH_DNA-bd_sf"/>
</dbReference>
<dbReference type="AlphaFoldDB" id="A0LCJ9"/>
<dbReference type="HOGENOM" id="CLU_075053_7_1_5"/>
<keyword evidence="7" id="KW-1185">Reference proteome</keyword>
<dbReference type="RefSeq" id="WP_011714755.1">
    <property type="nucleotide sequence ID" value="NC_008576.1"/>
</dbReference>
<dbReference type="InterPro" id="IPR036388">
    <property type="entry name" value="WH-like_DNA-bd_sf"/>
</dbReference>
<keyword evidence="2" id="KW-0238">DNA-binding</keyword>
<dbReference type="Pfam" id="PF13545">
    <property type="entry name" value="HTH_Crp_2"/>
    <property type="match status" value="1"/>
</dbReference>
<dbReference type="EMBL" id="CP000471">
    <property type="protein sequence ID" value="ABK45692.1"/>
    <property type="molecule type" value="Genomic_DNA"/>
</dbReference>
<name>A0LCJ9_MAGMM</name>
<dbReference type="InterPro" id="IPR050397">
    <property type="entry name" value="Env_Response_Regulators"/>
</dbReference>
<dbReference type="GO" id="GO:0003677">
    <property type="term" value="F:DNA binding"/>
    <property type="evidence" value="ECO:0007669"/>
    <property type="project" value="UniProtKB-KW"/>
</dbReference>
<evidence type="ECO:0000256" key="3">
    <source>
        <dbReference type="ARBA" id="ARBA00023163"/>
    </source>
</evidence>
<dbReference type="InterPro" id="IPR018490">
    <property type="entry name" value="cNMP-bd_dom_sf"/>
</dbReference>
<dbReference type="KEGG" id="mgm:Mmc1_3202"/>
<dbReference type="InterPro" id="IPR000595">
    <property type="entry name" value="cNMP-bd_dom"/>
</dbReference>
<dbReference type="GO" id="GO:0005829">
    <property type="term" value="C:cytosol"/>
    <property type="evidence" value="ECO:0007669"/>
    <property type="project" value="TreeGrafter"/>
</dbReference>
<dbReference type="CDD" id="cd00038">
    <property type="entry name" value="CAP_ED"/>
    <property type="match status" value="1"/>
</dbReference>
<dbReference type="Proteomes" id="UP000002586">
    <property type="component" value="Chromosome"/>
</dbReference>
<dbReference type="Gene3D" id="2.60.120.10">
    <property type="entry name" value="Jelly Rolls"/>
    <property type="match status" value="1"/>
</dbReference>
<organism evidence="6 7">
    <name type="scientific">Magnetococcus marinus (strain ATCC BAA-1437 / JCM 17883 / MC-1)</name>
    <dbReference type="NCBI Taxonomy" id="156889"/>
    <lineage>
        <taxon>Bacteria</taxon>
        <taxon>Pseudomonadati</taxon>
        <taxon>Pseudomonadota</taxon>
        <taxon>Magnetococcia</taxon>
        <taxon>Magnetococcales</taxon>
        <taxon>Magnetococcaceae</taxon>
        <taxon>Magnetococcus</taxon>
    </lineage>
</organism>
<evidence type="ECO:0000256" key="2">
    <source>
        <dbReference type="ARBA" id="ARBA00023125"/>
    </source>
</evidence>